<feature type="region of interest" description="Disordered" evidence="1">
    <location>
        <begin position="739"/>
        <end position="759"/>
    </location>
</feature>
<dbReference type="RefSeq" id="XP_062788897.1">
    <property type="nucleotide sequence ID" value="XM_062932846.1"/>
</dbReference>
<feature type="region of interest" description="Disordered" evidence="1">
    <location>
        <begin position="368"/>
        <end position="442"/>
    </location>
</feature>
<feature type="compositionally biased region" description="Low complexity" evidence="1">
    <location>
        <begin position="100"/>
        <end position="137"/>
    </location>
</feature>
<gene>
    <name evidence="2" type="ORF">IL334_001086</name>
</gene>
<feature type="compositionally biased region" description="Polar residues" evidence="1">
    <location>
        <begin position="648"/>
        <end position="671"/>
    </location>
</feature>
<proteinExistence type="predicted"/>
<feature type="compositionally biased region" description="Low complexity" evidence="1">
    <location>
        <begin position="294"/>
        <end position="306"/>
    </location>
</feature>
<reference evidence="2 3" key="1">
    <citation type="submission" date="2024-01" db="EMBL/GenBank/DDBJ databases">
        <title>Comparative genomics of Cryptococcus and Kwoniella reveals pathogenesis evolution and contrasting modes of karyotype evolution via chromosome fusion or intercentromeric recombination.</title>
        <authorList>
            <person name="Coelho M.A."/>
            <person name="David-Palma M."/>
            <person name="Shea T."/>
            <person name="Bowers K."/>
            <person name="McGinley-Smith S."/>
            <person name="Mohammad A.W."/>
            <person name="Gnirke A."/>
            <person name="Yurkov A.M."/>
            <person name="Nowrousian M."/>
            <person name="Sun S."/>
            <person name="Cuomo C.A."/>
            <person name="Heitman J."/>
        </authorList>
    </citation>
    <scope>NUCLEOTIDE SEQUENCE [LARGE SCALE GENOMIC DNA]</scope>
    <source>
        <strain evidence="2">CBS 11374</strain>
    </source>
</reference>
<dbReference type="Proteomes" id="UP001329825">
    <property type="component" value="Chromosome 1"/>
</dbReference>
<evidence type="ECO:0000256" key="1">
    <source>
        <dbReference type="SAM" id="MobiDB-lite"/>
    </source>
</evidence>
<keyword evidence="3" id="KW-1185">Reference proteome</keyword>
<dbReference type="GeneID" id="87953217"/>
<name>A0ABZ1CS18_9TREE</name>
<evidence type="ECO:0000313" key="3">
    <source>
        <dbReference type="Proteomes" id="UP001329825"/>
    </source>
</evidence>
<organism evidence="2 3">
    <name type="scientific">Kwoniella shivajii</name>
    <dbReference type="NCBI Taxonomy" id="564305"/>
    <lineage>
        <taxon>Eukaryota</taxon>
        <taxon>Fungi</taxon>
        <taxon>Dikarya</taxon>
        <taxon>Basidiomycota</taxon>
        <taxon>Agaricomycotina</taxon>
        <taxon>Tremellomycetes</taxon>
        <taxon>Tremellales</taxon>
        <taxon>Cryptococcaceae</taxon>
        <taxon>Kwoniella</taxon>
    </lineage>
</organism>
<feature type="region of interest" description="Disordered" evidence="1">
    <location>
        <begin position="75"/>
        <end position="200"/>
    </location>
</feature>
<feature type="compositionally biased region" description="Low complexity" evidence="1">
    <location>
        <begin position="626"/>
        <end position="647"/>
    </location>
</feature>
<feature type="compositionally biased region" description="Polar residues" evidence="1">
    <location>
        <begin position="262"/>
        <end position="271"/>
    </location>
</feature>
<feature type="compositionally biased region" description="Low complexity" evidence="1">
    <location>
        <begin position="386"/>
        <end position="408"/>
    </location>
</feature>
<dbReference type="EMBL" id="CP141881">
    <property type="protein sequence ID" value="WRT64157.1"/>
    <property type="molecule type" value="Genomic_DNA"/>
</dbReference>
<feature type="compositionally biased region" description="Low complexity" evidence="1">
    <location>
        <begin position="79"/>
        <end position="92"/>
    </location>
</feature>
<evidence type="ECO:0000313" key="2">
    <source>
        <dbReference type="EMBL" id="WRT64157.1"/>
    </source>
</evidence>
<accession>A0ABZ1CS18</accession>
<feature type="compositionally biased region" description="Basic and acidic residues" evidence="1">
    <location>
        <begin position="739"/>
        <end position="754"/>
    </location>
</feature>
<feature type="compositionally biased region" description="Polar residues" evidence="1">
    <location>
        <begin position="409"/>
        <end position="426"/>
    </location>
</feature>
<sequence length="764" mass="82173">MLATQHQYIHSTNDKINNAPGWDDKIVPTLKKRLESESIYLTNRLSATQFEENTSSPSIATSQINTFPLTPTFGIFPLSQTQHPSSSHTHTSNIDDRGRQPSSNPTQIISSSSSSSTHSPSTDAVRSKPIPSRIPTRPRSKSQISTRPSVFHSNSHPPPLPLPPAGTGIPILETRSRSPSKRYNIPSSSSSSRMASTILEDNVRKERESFDLNMGERIREGFIKNELPPFRMNPNEALRIAEKGHIIHQNDWNKSSSSSSSNRPSYNANTGNDDDQVGDGGQGEKRKRAITMKTNGNGNGNNTNTNLLPRSRIPMERSGSSGSDRSSTRRNSRPSTSSAIASTSTSTSATNDKGYGYGYGMSASQTGLGLGMGHPNSMNTSRLSNGKPSQRSGSASSRSPINGSPSLSFNAPRSASMNILSNSPSMIGNAHGHSHGTPPNSRLGVAAHFIPPESTYTPPKGADWDEVVLPTVAKKLGITDQEKKEGADIKTEEEDLAVEWDKDGTPIRWVKRKGLPKGLGESIGSQDPSRPDNSTPTRTHAFSPTFEPSPDNPLHPRPRPSHSSSSLRRKPSGDAVELGSIRTTNGPSSTLNQGDSHPTTFPTNISNTYYPGGEPFSHPQSHRKTSSQNLSLSNGFGSGSGSNPNLNRKPSTLKKQPTPSVSRQTSELSLKNNRNRVPSNSNNNNGNGNGNGNGSLNMRGNVFAPPGQNLNPLTNQSGTPGTTHRITDAIYENQMARRDGRVNEKSNKKKDGGSHGKGCGCLIM</sequence>
<feature type="compositionally biased region" description="Polar residues" evidence="1">
    <location>
        <begin position="581"/>
        <end position="609"/>
    </location>
</feature>
<feature type="region of interest" description="Disordered" evidence="1">
    <location>
        <begin position="249"/>
        <end position="353"/>
    </location>
</feature>
<feature type="compositionally biased region" description="Low complexity" evidence="1">
    <location>
        <begin position="675"/>
        <end position="686"/>
    </location>
</feature>
<feature type="compositionally biased region" description="Polar residues" evidence="1">
    <location>
        <begin position="708"/>
        <end position="724"/>
    </location>
</feature>
<feature type="compositionally biased region" description="Low complexity" evidence="1">
    <location>
        <begin position="333"/>
        <end position="350"/>
    </location>
</feature>
<feature type="compositionally biased region" description="Polar residues" evidence="1">
    <location>
        <begin position="523"/>
        <end position="542"/>
    </location>
</feature>
<protein>
    <submittedName>
        <fullName evidence="2">Uncharacterized protein</fullName>
    </submittedName>
</protein>
<feature type="compositionally biased region" description="Polar residues" evidence="1">
    <location>
        <begin position="143"/>
        <end position="155"/>
    </location>
</feature>
<feature type="region of interest" description="Disordered" evidence="1">
    <location>
        <begin position="499"/>
        <end position="724"/>
    </location>
</feature>